<evidence type="ECO:0000256" key="4">
    <source>
        <dbReference type="RuleBase" id="RU000639"/>
    </source>
</evidence>
<dbReference type="EMBL" id="WHOC01000019">
    <property type="protein sequence ID" value="NOU85243.1"/>
    <property type="molecule type" value="Genomic_DNA"/>
</dbReference>
<comment type="subunit">
    <text evidence="3">Homodimer.</text>
</comment>
<evidence type="ECO:0000256" key="1">
    <source>
        <dbReference type="ARBA" id="ARBA00009054"/>
    </source>
</evidence>
<keyword evidence="8" id="KW-1185">Reference proteome</keyword>
<evidence type="ECO:0000256" key="2">
    <source>
        <dbReference type="ARBA" id="ARBA00023186"/>
    </source>
</evidence>
<dbReference type="PANTHER" id="PTHR21237">
    <property type="entry name" value="GRPE PROTEIN"/>
    <property type="match status" value="1"/>
</dbReference>
<dbReference type="HAMAP" id="MF_01151">
    <property type="entry name" value="GrpE"/>
    <property type="match status" value="1"/>
</dbReference>
<dbReference type="InterPro" id="IPR013805">
    <property type="entry name" value="GrpE_CC"/>
</dbReference>
<organism evidence="7 8">
    <name type="scientific">Paenibacillus germinis</name>
    <dbReference type="NCBI Taxonomy" id="2654979"/>
    <lineage>
        <taxon>Bacteria</taxon>
        <taxon>Bacillati</taxon>
        <taxon>Bacillota</taxon>
        <taxon>Bacilli</taxon>
        <taxon>Bacillales</taxon>
        <taxon>Paenibacillaceae</taxon>
        <taxon>Paenibacillus</taxon>
    </lineage>
</organism>
<dbReference type="Proteomes" id="UP000658690">
    <property type="component" value="Unassembled WGS sequence"/>
</dbReference>
<evidence type="ECO:0000313" key="8">
    <source>
        <dbReference type="Proteomes" id="UP000658690"/>
    </source>
</evidence>
<name>A0ABX1YVX3_9BACL</name>
<keyword evidence="2 3" id="KW-0143">Chaperone</keyword>
<dbReference type="InterPro" id="IPR009012">
    <property type="entry name" value="GrpE_head"/>
</dbReference>
<keyword evidence="3 4" id="KW-0346">Stress response</keyword>
<feature type="region of interest" description="Disordered" evidence="6">
    <location>
        <begin position="43"/>
        <end position="68"/>
    </location>
</feature>
<sequence>MLTRRDFDLRSKIHILCLGGEVQLSTGDNKTAEQDVNTTYAAEGEQAAEQQEAVGQDSQAEVSEETKEVSELETARVQAEENYQRLLRVQADFDNFRRRARAEKEDFAKYASLKLIEQLLPIVDNFDRALSSSKETKDFDALVKGLDMTYRGIDQLLTAEGLKPIDSVGQPFNPEFHQAVMQVESEEHEEGIVVEELQKGYILKDKVIRPAMVKVSV</sequence>
<dbReference type="SUPFAM" id="SSF51064">
    <property type="entry name" value="Head domain of nucleotide exchange factor GrpE"/>
    <property type="match status" value="1"/>
</dbReference>
<evidence type="ECO:0000256" key="5">
    <source>
        <dbReference type="RuleBase" id="RU004478"/>
    </source>
</evidence>
<comment type="similarity">
    <text evidence="1 3 5">Belongs to the GrpE family.</text>
</comment>
<evidence type="ECO:0000313" key="7">
    <source>
        <dbReference type="EMBL" id="NOU85243.1"/>
    </source>
</evidence>
<dbReference type="SUPFAM" id="SSF58014">
    <property type="entry name" value="Coiled-coil domain of nucleotide exchange factor GrpE"/>
    <property type="match status" value="1"/>
</dbReference>
<dbReference type="InterPro" id="IPR000740">
    <property type="entry name" value="GrpE"/>
</dbReference>
<evidence type="ECO:0000256" key="6">
    <source>
        <dbReference type="SAM" id="MobiDB-lite"/>
    </source>
</evidence>
<accession>A0ABX1YVX3</accession>
<comment type="caution">
    <text evidence="7">The sequence shown here is derived from an EMBL/GenBank/DDBJ whole genome shotgun (WGS) entry which is preliminary data.</text>
</comment>
<dbReference type="PANTHER" id="PTHR21237:SF23">
    <property type="entry name" value="GRPE PROTEIN HOMOLOG, MITOCHONDRIAL"/>
    <property type="match status" value="1"/>
</dbReference>
<keyword evidence="3" id="KW-0963">Cytoplasm</keyword>
<dbReference type="Gene3D" id="2.30.22.10">
    <property type="entry name" value="Head domain of nucleotide exchange factor GrpE"/>
    <property type="match status" value="1"/>
</dbReference>
<dbReference type="PROSITE" id="PS01071">
    <property type="entry name" value="GRPE"/>
    <property type="match status" value="1"/>
</dbReference>
<protein>
    <recommendedName>
        <fullName evidence="3 4">Protein GrpE</fullName>
    </recommendedName>
    <alternativeName>
        <fullName evidence="3">HSP-70 cofactor</fullName>
    </alternativeName>
</protein>
<dbReference type="Pfam" id="PF01025">
    <property type="entry name" value="GrpE"/>
    <property type="match status" value="1"/>
</dbReference>
<comment type="function">
    <text evidence="3 4">Participates actively in the response to hyperosmotic and heat shock by preventing the aggregation of stress-denatured proteins, in association with DnaK and GrpE. It is the nucleotide exchange factor for DnaK and may function as a thermosensor. Unfolded proteins bind initially to DnaJ; upon interaction with the DnaJ-bound protein, DnaK hydrolyzes its bound ATP, resulting in the formation of a stable complex. GrpE releases ADP from DnaK; ATP binding to DnaK triggers the release of the substrate protein, thus completing the reaction cycle. Several rounds of ATP-dependent interactions between DnaJ, DnaK and GrpE are required for fully efficient folding.</text>
</comment>
<feature type="compositionally biased region" description="Low complexity" evidence="6">
    <location>
        <begin position="43"/>
        <end position="56"/>
    </location>
</feature>
<comment type="subcellular location">
    <subcellularLocation>
        <location evidence="3">Cytoplasm</location>
    </subcellularLocation>
</comment>
<dbReference type="NCBIfam" id="NF010738">
    <property type="entry name" value="PRK14140.1"/>
    <property type="match status" value="1"/>
</dbReference>
<evidence type="ECO:0000256" key="3">
    <source>
        <dbReference type="HAMAP-Rule" id="MF_01151"/>
    </source>
</evidence>
<gene>
    <name evidence="3 7" type="primary">grpE</name>
    <name evidence="7" type="ORF">GC102_05530</name>
</gene>
<dbReference type="Gene3D" id="3.90.20.20">
    <property type="match status" value="1"/>
</dbReference>
<proteinExistence type="inferred from homology"/>
<dbReference type="PRINTS" id="PR00773">
    <property type="entry name" value="GRPEPROTEIN"/>
</dbReference>
<reference evidence="7 8" key="1">
    <citation type="submission" date="2019-10" db="EMBL/GenBank/DDBJ databases">
        <title>Description of Paenibacillus choica sp. nov.</title>
        <authorList>
            <person name="Carlier A."/>
            <person name="Qi S."/>
        </authorList>
    </citation>
    <scope>NUCLEOTIDE SEQUENCE [LARGE SCALE GENOMIC DNA]</scope>
    <source>
        <strain evidence="7 8">LMG 31460</strain>
    </source>
</reference>
<dbReference type="CDD" id="cd00446">
    <property type="entry name" value="GrpE"/>
    <property type="match status" value="1"/>
</dbReference>